<dbReference type="RefSeq" id="XP_007802386.1">
    <property type="nucleotide sequence ID" value="XM_007804195.1"/>
</dbReference>
<keyword evidence="5" id="KW-0560">Oxidoreductase</keyword>
<protein>
    <recommendedName>
        <fullName evidence="7">Glucose-methanol-choline oxidoreductase N-terminal domain-containing protein</fullName>
    </recommendedName>
</protein>
<dbReference type="eggNOG" id="KOG1238">
    <property type="taxonomic scope" value="Eukaryota"/>
</dbReference>
<keyword evidence="9" id="KW-1185">Reference proteome</keyword>
<dbReference type="InterPro" id="IPR000172">
    <property type="entry name" value="GMC_OxRdtase_N"/>
</dbReference>
<dbReference type="SUPFAM" id="SSF54373">
    <property type="entry name" value="FAD-linked reductases, C-terminal domain"/>
    <property type="match status" value="1"/>
</dbReference>
<dbReference type="InterPro" id="IPR007867">
    <property type="entry name" value="GMC_OxRtase_C"/>
</dbReference>
<feature type="domain" description="Glucose-methanol-choline oxidoreductase N-terminal" evidence="7">
    <location>
        <begin position="285"/>
        <end position="299"/>
    </location>
</feature>
<feature type="binding site" evidence="6">
    <location>
        <begin position="547"/>
        <end position="548"/>
    </location>
    <ligand>
        <name>FAD</name>
        <dbReference type="ChEBI" id="CHEBI:57692"/>
    </ligand>
</feature>
<dbReference type="OMA" id="IGCVIAN"/>
<dbReference type="Proteomes" id="UP000019373">
    <property type="component" value="Unassembled WGS sequence"/>
</dbReference>
<sequence length="635" mass="69323">MALTAPLFASMSFDYLIAGGGTAGLAVAARLVENPLVNVGVIEAGISHIDDPRILTPLDIVQLLGQPEYDWLYNSTPQANLSGRFVPQSRGKGLGGSSAINAQLLTFASRNDIDDWGNLGNDGWSYDDLAPYYRKFEDYQSPPPDVAEEASAEYINASAHGYGGPIRSSFAPFYTDLQKAWTPTYENLGIGADGDMRDGVALGGYTNLMSQNQEDHTRSYAGNRYYQPNAGRLNLKVLTEARVNNIIFDEKKEGDDLLTATGLNFTVNGTHYVVNAKKEVIIAAGTVESPKLLELSGIGNAEILNKHSIRVLLDNKAVGENLQDHPVIGYTNQVNDGVITQDQYIFNRTYQDEARLLYQTNRTGPLTSVITQYAPLSWSQILPPDQQTRPQDLVNQYLPAESYSHDSPPGLREQFDLVKKRLVDPREAMACDGMLAGAGLPTPNPSTGRFDLVSRTSFLAHPLSRGTVHIRSADPSQAPEFDPRYLSHPLDIIMLGDVALHMQRVGKAAPLSDLFKGNGTVHGPALPNELNSTSVLDYVRQLVNTGWHPIGTCAMLPRDKGGVVSPRLKVYGTVNVRIIDASIAPLHVRGNTQSLVYAIAEYGADIVKADQAGKYKRDRIRKSRDKEGCGVRCIG</sequence>
<keyword evidence="3" id="KW-0285">Flavoprotein</keyword>
<dbReference type="Pfam" id="PF05199">
    <property type="entry name" value="GMC_oxred_C"/>
    <property type="match status" value="1"/>
</dbReference>
<keyword evidence="4 6" id="KW-0274">FAD</keyword>
<feature type="binding site" evidence="6">
    <location>
        <position position="243"/>
    </location>
    <ligand>
        <name>FAD</name>
        <dbReference type="ChEBI" id="CHEBI:57692"/>
    </ligand>
</feature>
<evidence type="ECO:0000256" key="2">
    <source>
        <dbReference type="ARBA" id="ARBA00010790"/>
    </source>
</evidence>
<organism evidence="8 9">
    <name type="scientific">Endocarpon pusillum (strain Z07020 / HMAS-L-300199)</name>
    <name type="common">Lichen-forming fungus</name>
    <dbReference type="NCBI Taxonomy" id="1263415"/>
    <lineage>
        <taxon>Eukaryota</taxon>
        <taxon>Fungi</taxon>
        <taxon>Dikarya</taxon>
        <taxon>Ascomycota</taxon>
        <taxon>Pezizomycotina</taxon>
        <taxon>Eurotiomycetes</taxon>
        <taxon>Chaetothyriomycetidae</taxon>
        <taxon>Verrucariales</taxon>
        <taxon>Verrucariaceae</taxon>
        <taxon>Endocarpon</taxon>
    </lineage>
</organism>
<reference evidence="9" key="1">
    <citation type="journal article" date="2014" name="BMC Genomics">
        <title>Genome characteristics reveal the impact of lichenization on lichen-forming fungus Endocarpon pusillum Hedwig (Verrucariales, Ascomycota).</title>
        <authorList>
            <person name="Wang Y.-Y."/>
            <person name="Liu B."/>
            <person name="Zhang X.-Y."/>
            <person name="Zhou Q.-M."/>
            <person name="Zhang T."/>
            <person name="Li H."/>
            <person name="Yu Y.-F."/>
            <person name="Zhang X.-L."/>
            <person name="Hao X.-Y."/>
            <person name="Wang M."/>
            <person name="Wang L."/>
            <person name="Wei J.-C."/>
        </authorList>
    </citation>
    <scope>NUCLEOTIDE SEQUENCE [LARGE SCALE GENOMIC DNA]</scope>
    <source>
        <strain evidence="9">Z07020 / HMAS-L-300199</strain>
    </source>
</reference>
<dbReference type="HOGENOM" id="CLU_002865_6_0_1"/>
<dbReference type="PROSITE" id="PS00624">
    <property type="entry name" value="GMC_OXRED_2"/>
    <property type="match status" value="1"/>
</dbReference>
<dbReference type="AlphaFoldDB" id="U1G3P7"/>
<dbReference type="InterPro" id="IPR036188">
    <property type="entry name" value="FAD/NAD-bd_sf"/>
</dbReference>
<dbReference type="PIRSF" id="PIRSF000137">
    <property type="entry name" value="Alcohol_oxidase"/>
    <property type="match status" value="1"/>
</dbReference>
<accession>U1G3P7</accession>
<dbReference type="GO" id="GO:0016614">
    <property type="term" value="F:oxidoreductase activity, acting on CH-OH group of donors"/>
    <property type="evidence" value="ECO:0007669"/>
    <property type="project" value="InterPro"/>
</dbReference>
<evidence type="ECO:0000256" key="1">
    <source>
        <dbReference type="ARBA" id="ARBA00001974"/>
    </source>
</evidence>
<evidence type="ECO:0000256" key="5">
    <source>
        <dbReference type="ARBA" id="ARBA00023002"/>
    </source>
</evidence>
<dbReference type="GeneID" id="19241431"/>
<dbReference type="PANTHER" id="PTHR11552:SF201">
    <property type="entry name" value="GLUCOSE-METHANOL-CHOLINE OXIDOREDUCTASE N-TERMINAL DOMAIN-CONTAINING PROTEIN"/>
    <property type="match status" value="1"/>
</dbReference>
<evidence type="ECO:0000259" key="7">
    <source>
        <dbReference type="PROSITE" id="PS00624"/>
    </source>
</evidence>
<gene>
    <name evidence="8" type="ORF">EPUS_06491</name>
</gene>
<evidence type="ECO:0000256" key="4">
    <source>
        <dbReference type="ARBA" id="ARBA00022827"/>
    </source>
</evidence>
<dbReference type="EMBL" id="KE721157">
    <property type="protein sequence ID" value="ERF71932.1"/>
    <property type="molecule type" value="Genomic_DNA"/>
</dbReference>
<dbReference type="PANTHER" id="PTHR11552">
    <property type="entry name" value="GLUCOSE-METHANOL-CHOLINE GMC OXIDOREDUCTASE"/>
    <property type="match status" value="1"/>
</dbReference>
<name>U1G3P7_ENDPU</name>
<dbReference type="GO" id="GO:0050660">
    <property type="term" value="F:flavin adenine dinucleotide binding"/>
    <property type="evidence" value="ECO:0007669"/>
    <property type="project" value="InterPro"/>
</dbReference>
<dbReference type="Gene3D" id="3.50.50.60">
    <property type="entry name" value="FAD/NAD(P)-binding domain"/>
    <property type="match status" value="1"/>
</dbReference>
<dbReference type="Gene3D" id="3.30.560.10">
    <property type="entry name" value="Glucose Oxidase, domain 3"/>
    <property type="match status" value="1"/>
</dbReference>
<dbReference type="OrthoDB" id="269227at2759"/>
<dbReference type="InterPro" id="IPR012132">
    <property type="entry name" value="GMC_OxRdtase"/>
</dbReference>
<comment type="similarity">
    <text evidence="2">Belongs to the GMC oxidoreductase family.</text>
</comment>
<evidence type="ECO:0000256" key="6">
    <source>
        <dbReference type="PIRSR" id="PIRSR000137-2"/>
    </source>
</evidence>
<comment type="cofactor">
    <cofactor evidence="1 6">
        <name>FAD</name>
        <dbReference type="ChEBI" id="CHEBI:57692"/>
    </cofactor>
</comment>
<dbReference type="Pfam" id="PF00732">
    <property type="entry name" value="GMC_oxred_N"/>
    <property type="match status" value="1"/>
</dbReference>
<dbReference type="SUPFAM" id="SSF51905">
    <property type="entry name" value="FAD/NAD(P)-binding domain"/>
    <property type="match status" value="1"/>
</dbReference>
<evidence type="ECO:0000256" key="3">
    <source>
        <dbReference type="ARBA" id="ARBA00022630"/>
    </source>
</evidence>
<evidence type="ECO:0000313" key="8">
    <source>
        <dbReference type="EMBL" id="ERF71932.1"/>
    </source>
</evidence>
<proteinExistence type="inferred from homology"/>
<evidence type="ECO:0000313" key="9">
    <source>
        <dbReference type="Proteomes" id="UP000019373"/>
    </source>
</evidence>